<dbReference type="InterPro" id="IPR000073">
    <property type="entry name" value="AB_hydrolase_1"/>
</dbReference>
<keyword evidence="3" id="KW-1185">Reference proteome</keyword>
<dbReference type="RefSeq" id="WP_104358760.1">
    <property type="nucleotide sequence ID" value="NZ_CP064338.1"/>
</dbReference>
<keyword evidence="2" id="KW-0378">Hydrolase</keyword>
<dbReference type="Pfam" id="PF00561">
    <property type="entry name" value="Abhydrolase_1"/>
    <property type="match status" value="1"/>
</dbReference>
<dbReference type="PRINTS" id="PR00111">
    <property type="entry name" value="ABHYDROLASE"/>
</dbReference>
<organism evidence="2 3">
    <name type="scientific">Caldimonas thermodepolymerans</name>
    <dbReference type="NCBI Taxonomy" id="215580"/>
    <lineage>
        <taxon>Bacteria</taxon>
        <taxon>Pseudomonadati</taxon>
        <taxon>Pseudomonadota</taxon>
        <taxon>Betaproteobacteria</taxon>
        <taxon>Burkholderiales</taxon>
        <taxon>Sphaerotilaceae</taxon>
        <taxon>Caldimonas</taxon>
    </lineage>
</organism>
<sequence>MISPDTHRIQTPHGSLHVQSWTPPVPQRAPSLILLHDSLGSVALWRDFPERLAQATGRQVIAYDRLGFGQSDARHDRLPTSFVRDEAHGDFAAVVRHFGLEQFVVLGHSVGGGMGVCVAAAYPQACVGLVTISAQAFVESVTLDGLREAQARFAQPGQLERLQKYHGDKAAWVLEAWLGTWLSEEFSTWTLDERLAQVRCPVLCIHGDRDEYGSLAHQERIAAGVRGPVVRRVLSPGGHFPHREQPEWVIAEVQQFLAAHVAPAAPVA</sequence>
<dbReference type="InterPro" id="IPR029058">
    <property type="entry name" value="AB_hydrolase_fold"/>
</dbReference>
<protein>
    <submittedName>
        <fullName evidence="2">Alpha/beta hydrolase</fullName>
    </submittedName>
</protein>
<gene>
    <name evidence="2" type="ORF">C1702_16200</name>
</gene>
<dbReference type="EMBL" id="PSNY01000023">
    <property type="protein sequence ID" value="PPE68569.1"/>
    <property type="molecule type" value="Genomic_DNA"/>
</dbReference>
<feature type="domain" description="AB hydrolase-1" evidence="1">
    <location>
        <begin position="30"/>
        <end position="140"/>
    </location>
</feature>
<dbReference type="Gene3D" id="3.40.50.1820">
    <property type="entry name" value="alpha/beta hydrolase"/>
    <property type="match status" value="1"/>
</dbReference>
<name>A0A2S5T0X3_9BURK</name>
<proteinExistence type="predicted"/>
<evidence type="ECO:0000313" key="3">
    <source>
        <dbReference type="Proteomes" id="UP000239406"/>
    </source>
</evidence>
<dbReference type="PANTHER" id="PTHR43689:SF8">
    <property type="entry name" value="ALPHA_BETA-HYDROLASES SUPERFAMILY PROTEIN"/>
    <property type="match status" value="1"/>
</dbReference>
<dbReference type="AlphaFoldDB" id="A0A2S5T0X3"/>
<dbReference type="PANTHER" id="PTHR43689">
    <property type="entry name" value="HYDROLASE"/>
    <property type="match status" value="1"/>
</dbReference>
<evidence type="ECO:0000313" key="2">
    <source>
        <dbReference type="EMBL" id="PPE68569.1"/>
    </source>
</evidence>
<dbReference type="SUPFAM" id="SSF53474">
    <property type="entry name" value="alpha/beta-Hydrolases"/>
    <property type="match status" value="1"/>
</dbReference>
<dbReference type="Proteomes" id="UP000239406">
    <property type="component" value="Unassembled WGS sequence"/>
</dbReference>
<reference evidence="2 3" key="1">
    <citation type="submission" date="2018-02" db="EMBL/GenBank/DDBJ databases">
        <title>Reclassifiation of [Polyangium] brachysporum DSM 7029 as Guopingzhaonella breviflexa gen. nov., sp. nov., a member of the family Comamonadaceae.</title>
        <authorList>
            <person name="Tang B."/>
        </authorList>
    </citation>
    <scope>NUCLEOTIDE SEQUENCE [LARGE SCALE GENOMIC DNA]</scope>
    <source>
        <strain evidence="2 3">DSM 15344</strain>
    </source>
</reference>
<dbReference type="GO" id="GO:0016787">
    <property type="term" value="F:hydrolase activity"/>
    <property type="evidence" value="ECO:0007669"/>
    <property type="project" value="UniProtKB-KW"/>
</dbReference>
<evidence type="ECO:0000259" key="1">
    <source>
        <dbReference type="Pfam" id="PF00561"/>
    </source>
</evidence>
<accession>A0A2S5T0X3</accession>
<comment type="caution">
    <text evidence="2">The sequence shown here is derived from an EMBL/GenBank/DDBJ whole genome shotgun (WGS) entry which is preliminary data.</text>
</comment>